<keyword evidence="3" id="KW-1185">Reference proteome</keyword>
<name>A0ABN3RPS7_9ACTN</name>
<accession>A0ABN3RPS7</accession>
<evidence type="ECO:0000313" key="3">
    <source>
        <dbReference type="Proteomes" id="UP001501666"/>
    </source>
</evidence>
<feature type="region of interest" description="Disordered" evidence="1">
    <location>
        <begin position="1"/>
        <end position="25"/>
    </location>
</feature>
<evidence type="ECO:0000313" key="2">
    <source>
        <dbReference type="EMBL" id="GAA2657646.1"/>
    </source>
</evidence>
<organism evidence="2 3">
    <name type="scientific">Nonomuraea recticatena</name>
    <dbReference type="NCBI Taxonomy" id="46178"/>
    <lineage>
        <taxon>Bacteria</taxon>
        <taxon>Bacillati</taxon>
        <taxon>Actinomycetota</taxon>
        <taxon>Actinomycetes</taxon>
        <taxon>Streptosporangiales</taxon>
        <taxon>Streptosporangiaceae</taxon>
        <taxon>Nonomuraea</taxon>
    </lineage>
</organism>
<dbReference type="EMBL" id="BAAATE010000006">
    <property type="protein sequence ID" value="GAA2657646.1"/>
    <property type="molecule type" value="Genomic_DNA"/>
</dbReference>
<evidence type="ECO:0000256" key="1">
    <source>
        <dbReference type="SAM" id="MobiDB-lite"/>
    </source>
</evidence>
<comment type="caution">
    <text evidence="2">The sequence shown here is derived from an EMBL/GenBank/DDBJ whole genome shotgun (WGS) entry which is preliminary data.</text>
</comment>
<reference evidence="2 3" key="1">
    <citation type="journal article" date="2019" name="Int. J. Syst. Evol. Microbiol.">
        <title>The Global Catalogue of Microorganisms (GCM) 10K type strain sequencing project: providing services to taxonomists for standard genome sequencing and annotation.</title>
        <authorList>
            <consortium name="The Broad Institute Genomics Platform"/>
            <consortium name="The Broad Institute Genome Sequencing Center for Infectious Disease"/>
            <person name="Wu L."/>
            <person name="Ma J."/>
        </authorList>
    </citation>
    <scope>NUCLEOTIDE SEQUENCE [LARGE SCALE GENOMIC DNA]</scope>
    <source>
        <strain evidence="2 3">JCM 6835</strain>
    </source>
</reference>
<dbReference type="Proteomes" id="UP001501666">
    <property type="component" value="Unassembled WGS sequence"/>
</dbReference>
<proteinExistence type="predicted"/>
<sequence>MKLGKGARQPQPSTPPRRKGSMHATEKLTPTIGDAVTIDGQPGVHLVILTGADLATDSPAHAGWIRVQQIWDGAGPSHQSSTVHVDATALVLGGYIDAQPDGDPPATAGCRLTAGRGSDIVIPRNAAAHASDDEILDAARMLQAAAGLKPDARLVERIPTGWRPAEADR</sequence>
<protein>
    <submittedName>
        <fullName evidence="2">Uncharacterized protein</fullName>
    </submittedName>
</protein>
<gene>
    <name evidence="2" type="ORF">GCM10010412_028480</name>
</gene>